<gene>
    <name evidence="6" type="ORF">AACH00_16530</name>
</gene>
<dbReference type="InterPro" id="IPR004089">
    <property type="entry name" value="MCPsignal_dom"/>
</dbReference>
<keyword evidence="2" id="KW-0807">Transducer</keyword>
<sequence>MRLFRKLSFPVKAAWVSLAFLIPLATMLWFLWSGANNQIEASAAEQRGASYSGPLINLIREAQARRHAATLGEPNLDAAQSSYKKAFELVSALHASLGKELDDGETFGAMQKAHDALAQNPLAGSSTQTFMAHSELIERMLDLLREVADGSGMTLDPDLDSYHMMSMGVLRGPLQVENTAKLHTLGTLILKDKSETPERRDMLVEFEAVQAVLDKDMENSYQELEKRLPASVATLDMKGTDAASEAFAAAIKLQLMGEEPSGDAQAYARLGDAAVRMQAAYDAESARQFERLLSARVQRLQNTFAAQLGMSVFFVAAACYLMLAFYRVMMGGLSEVSEHLQQITDGNLTTAPRPWGNDEAAQLMVTLGTMQTSLRKMVQSMLGSAANVHTASGEIASASMDLSQRTEESAASLQQTTASMEQIAELVRQSTATVAAATASVNDNARAAEQGGQVIAEVVKTMEGIRTSSSRIGEIISVIDGIAFQTNILALNAAVEAARAGEHGRGFAVVASEVRALAGRSATAAREIKSLINASIEQVESGSAVVGNAGDIMQAVVANATRVVELMNQISTSAQQQNTGVGDVSVAVRDLDKATQQNAALVEQTAAASGALADQAERMSREVSFFKLA</sequence>
<evidence type="ECO:0000256" key="2">
    <source>
        <dbReference type="PROSITE-ProRule" id="PRU00284"/>
    </source>
</evidence>
<dbReference type="SMART" id="SM00304">
    <property type="entry name" value="HAMP"/>
    <property type="match status" value="1"/>
</dbReference>
<dbReference type="Gene3D" id="1.10.287.950">
    <property type="entry name" value="Methyl-accepting chemotaxis protein"/>
    <property type="match status" value="1"/>
</dbReference>
<dbReference type="PROSITE" id="PS50885">
    <property type="entry name" value="HAMP"/>
    <property type="match status" value="1"/>
</dbReference>
<comment type="caution">
    <text evidence="6">The sequence shown here is derived from an EMBL/GenBank/DDBJ whole genome shotgun (WGS) entry which is preliminary data.</text>
</comment>
<evidence type="ECO:0000256" key="3">
    <source>
        <dbReference type="SAM" id="Phobius"/>
    </source>
</evidence>
<dbReference type="SUPFAM" id="SSF58104">
    <property type="entry name" value="Methyl-accepting chemotaxis protein (MCP) signaling domain"/>
    <property type="match status" value="1"/>
</dbReference>
<evidence type="ECO:0000313" key="6">
    <source>
        <dbReference type="EMBL" id="MEK8047967.1"/>
    </source>
</evidence>
<protein>
    <submittedName>
        <fullName evidence="6">Methyl-accepting chemotaxis protein</fullName>
    </submittedName>
</protein>
<name>A0ABU9C7U3_9BURK</name>
<feature type="domain" description="Methyl-accepting transducer" evidence="4">
    <location>
        <begin position="384"/>
        <end position="613"/>
    </location>
</feature>
<dbReference type="PANTHER" id="PTHR43531:SF7">
    <property type="entry name" value="AEROTAXIS RECEPTOR"/>
    <property type="match status" value="1"/>
</dbReference>
<evidence type="ECO:0000313" key="7">
    <source>
        <dbReference type="Proteomes" id="UP001379945"/>
    </source>
</evidence>
<dbReference type="SMART" id="SM00283">
    <property type="entry name" value="MA"/>
    <property type="match status" value="1"/>
</dbReference>
<dbReference type="PANTHER" id="PTHR43531">
    <property type="entry name" value="PROTEIN ICFG"/>
    <property type="match status" value="1"/>
</dbReference>
<dbReference type="RefSeq" id="WP_341400282.1">
    <property type="nucleotide sequence ID" value="NZ_JBBUTI010000012.1"/>
</dbReference>
<dbReference type="InterPro" id="IPR003660">
    <property type="entry name" value="HAMP_dom"/>
</dbReference>
<dbReference type="InterPro" id="IPR051310">
    <property type="entry name" value="MCP_chemotaxis"/>
</dbReference>
<feature type="domain" description="HAMP" evidence="5">
    <location>
        <begin position="327"/>
        <end position="379"/>
    </location>
</feature>
<dbReference type="PROSITE" id="PS50111">
    <property type="entry name" value="CHEMOTAXIS_TRANSDUC_2"/>
    <property type="match status" value="1"/>
</dbReference>
<feature type="transmembrane region" description="Helical" evidence="3">
    <location>
        <begin position="304"/>
        <end position="326"/>
    </location>
</feature>
<evidence type="ECO:0000259" key="5">
    <source>
        <dbReference type="PROSITE" id="PS50885"/>
    </source>
</evidence>
<keyword evidence="3" id="KW-0812">Transmembrane</keyword>
<dbReference type="EMBL" id="JBBUTI010000012">
    <property type="protein sequence ID" value="MEK8047967.1"/>
    <property type="molecule type" value="Genomic_DNA"/>
</dbReference>
<reference evidence="6 7" key="1">
    <citation type="submission" date="2024-04" db="EMBL/GenBank/DDBJ databases">
        <title>Novel species of the genus Ideonella isolated from streams.</title>
        <authorList>
            <person name="Lu H."/>
        </authorList>
    </citation>
    <scope>NUCLEOTIDE SEQUENCE [LARGE SCALE GENOMIC DNA]</scope>
    <source>
        <strain evidence="6 7">LYT19W</strain>
    </source>
</reference>
<organism evidence="6 7">
    <name type="scientific">Ideonella margarita</name>
    <dbReference type="NCBI Taxonomy" id="2984191"/>
    <lineage>
        <taxon>Bacteria</taxon>
        <taxon>Pseudomonadati</taxon>
        <taxon>Pseudomonadota</taxon>
        <taxon>Betaproteobacteria</taxon>
        <taxon>Burkholderiales</taxon>
        <taxon>Sphaerotilaceae</taxon>
        <taxon>Ideonella</taxon>
    </lineage>
</organism>
<comment type="similarity">
    <text evidence="1">Belongs to the methyl-accepting chemotaxis (MCP) protein family.</text>
</comment>
<accession>A0ABU9C7U3</accession>
<dbReference type="Pfam" id="PF00015">
    <property type="entry name" value="MCPsignal"/>
    <property type="match status" value="1"/>
</dbReference>
<keyword evidence="3" id="KW-1133">Transmembrane helix</keyword>
<keyword evidence="7" id="KW-1185">Reference proteome</keyword>
<feature type="transmembrane region" description="Helical" evidence="3">
    <location>
        <begin position="12"/>
        <end position="32"/>
    </location>
</feature>
<keyword evidence="3" id="KW-0472">Membrane</keyword>
<dbReference type="Pfam" id="PF00672">
    <property type="entry name" value="HAMP"/>
    <property type="match status" value="1"/>
</dbReference>
<dbReference type="Proteomes" id="UP001379945">
    <property type="component" value="Unassembled WGS sequence"/>
</dbReference>
<evidence type="ECO:0000256" key="1">
    <source>
        <dbReference type="ARBA" id="ARBA00029447"/>
    </source>
</evidence>
<dbReference type="CDD" id="cd11386">
    <property type="entry name" value="MCP_signal"/>
    <property type="match status" value="1"/>
</dbReference>
<evidence type="ECO:0000259" key="4">
    <source>
        <dbReference type="PROSITE" id="PS50111"/>
    </source>
</evidence>
<proteinExistence type="inferred from homology"/>